<feature type="signal peptide" evidence="1">
    <location>
        <begin position="1"/>
        <end position="22"/>
    </location>
</feature>
<name>M2A9N2_9BACT</name>
<dbReference type="RefSeq" id="WP_008653213.1">
    <property type="nucleotide sequence ID" value="NZ_ANMO01000019.1"/>
</dbReference>
<protein>
    <submittedName>
        <fullName evidence="2">Signal peptide protein</fullName>
    </submittedName>
</protein>
<accession>M2A9N2</accession>
<comment type="caution">
    <text evidence="2">The sequence shown here is derived from an EMBL/GenBank/DDBJ whole genome shotgun (WGS) entry which is preliminary data.</text>
</comment>
<gene>
    <name evidence="2" type="ORF">RE6C_00332</name>
</gene>
<keyword evidence="3" id="KW-1185">Reference proteome</keyword>
<dbReference type="Proteomes" id="UP000011529">
    <property type="component" value="Unassembled WGS sequence"/>
</dbReference>
<dbReference type="AlphaFoldDB" id="M2A9N2"/>
<keyword evidence="1" id="KW-0732">Signal</keyword>
<sequence length="161" mass="17832">MLTLFRFAALLCLVGLASVSHSQGVDDLFADSDVEPICECRHHIFGLDHPPEWIPKDVTKALASAVRSNEGMRQGGVLFCSKTNAVIECFALKRAYRFLVCPSDWQGFKPKAVTDEALIENGIPVDKIRAIFQSMVMGPIEVSFRARNSRGMMGSIEIEDK</sequence>
<evidence type="ECO:0000313" key="3">
    <source>
        <dbReference type="Proteomes" id="UP000011529"/>
    </source>
</evidence>
<organism evidence="2 3">
    <name type="scientific">Rhodopirellula europaea 6C</name>
    <dbReference type="NCBI Taxonomy" id="1263867"/>
    <lineage>
        <taxon>Bacteria</taxon>
        <taxon>Pseudomonadati</taxon>
        <taxon>Planctomycetota</taxon>
        <taxon>Planctomycetia</taxon>
        <taxon>Pirellulales</taxon>
        <taxon>Pirellulaceae</taxon>
        <taxon>Rhodopirellula</taxon>
    </lineage>
</organism>
<reference evidence="2" key="1">
    <citation type="submission" date="2012-11" db="EMBL/GenBank/DDBJ databases">
        <title>Permanent draft genomes of Rhodopirellula europaea strain SH398 and 6C.</title>
        <authorList>
            <person name="Richter M."/>
            <person name="Richter-Heitmann T."/>
            <person name="Frank C."/>
            <person name="Harder J."/>
            <person name="Glockner F.O."/>
        </authorList>
    </citation>
    <scope>NUCLEOTIDE SEQUENCE</scope>
    <source>
        <strain evidence="2">6C</strain>
    </source>
</reference>
<feature type="chain" id="PRO_5004020368" evidence="1">
    <location>
        <begin position="23"/>
        <end position="161"/>
    </location>
</feature>
<evidence type="ECO:0000256" key="1">
    <source>
        <dbReference type="SAM" id="SignalP"/>
    </source>
</evidence>
<proteinExistence type="predicted"/>
<dbReference type="EMBL" id="ANMO01000019">
    <property type="protein sequence ID" value="EMB18936.1"/>
    <property type="molecule type" value="Genomic_DNA"/>
</dbReference>
<evidence type="ECO:0000313" key="2">
    <source>
        <dbReference type="EMBL" id="EMB18936.1"/>
    </source>
</evidence>
<reference evidence="2" key="2">
    <citation type="journal article" date="2013" name="Mar. Genomics">
        <title>Expression of sulfatases in Rhodopirellula baltica and the diversity of sulfatases in the genus Rhodopirellula.</title>
        <authorList>
            <person name="Wegner C.E."/>
            <person name="Richter-Heitmann T."/>
            <person name="Klindworth A."/>
            <person name="Klockow C."/>
            <person name="Richter M."/>
            <person name="Achstetter T."/>
            <person name="Glockner F.O."/>
            <person name="Harder J."/>
        </authorList>
    </citation>
    <scope>NUCLEOTIDE SEQUENCE [LARGE SCALE GENOMIC DNA]</scope>
    <source>
        <strain evidence="2">6C</strain>
    </source>
</reference>